<feature type="coiled-coil region" evidence="1">
    <location>
        <begin position="425"/>
        <end position="526"/>
    </location>
</feature>
<dbReference type="EMBL" id="JGYS01000005">
    <property type="protein sequence ID" value="KFI55524.1"/>
    <property type="molecule type" value="Genomic_DNA"/>
</dbReference>
<dbReference type="eggNOG" id="COG4372">
    <property type="taxonomic scope" value="Bacteria"/>
</dbReference>
<dbReference type="AlphaFoldDB" id="A0A087A9S4"/>
<keyword evidence="1" id="KW-0175">Coiled coil</keyword>
<sequence length="780" mass="88848">MEQGFTAWYRTRFSVRLSVPRPAGEGRSRLIHAIVWSVRDWLEDTYGKDASPYSVEYLNAMFWPKRYWNSWEMGGDLPKMTFVSTLRHARSDVQGTACSIRGADGEIETWACRVQERVTVMDPDESLRRFPRMWRTDIALSEPDDGAARHARSLVMDIAVSYRDERSGFGVAQDLPDPRPPRLLRFLIDNERLICECSSVPLTMMDLTVTAQSAAPDADERDGVVQDGTRSRISAHDLWDIVSDPKRDVPLAVVGLDAGTRRPLIDVDALHDMLFPDMMVCVPRDMRAIGEIRRVFDARMPGSSPRADAVRVYAAHPAFPACDDDPDEDPKLARLITAELGRHPSVTRVQIDAYRSLTRSVADVADAADTTDTRTDGTTWRDAIWPPTDGTRTRDAATLLLRDLLEERIPDMTVDVDSILRVRNRHEETAKSVRLERQLKEATNRIERLGRQTERERATYDDRIRDLEKDNDRLSRRQNLMDEERDLLERSMMRLRADKIALKGRANKAERELRAMTAQHSQVEVAANGNGATGGTGVTGMRTMADQNEDAQIIALLNDDNRRLEHETREYERRMGELTRKNEQLRQRIMARVAGSAGVAAELEAARGLLSAKLPAKLVSNSRVSNSRYDQDIVRFYETLYPDRISVHDNAWRTLRECVTKPSLVWQAMQLMCTAVYDIYATGQGSGNPGDRFRTYPDVGGFELAENEGQQTHRDAKFMRLRQIEDHGRTLLMEPHLRIGNREDDASLRVYFAWNPDTGRIVIGAIGRHLENYTTRTRKR</sequence>
<evidence type="ECO:0000256" key="1">
    <source>
        <dbReference type="SAM" id="Coils"/>
    </source>
</evidence>
<evidence type="ECO:0000313" key="2">
    <source>
        <dbReference type="EMBL" id="KFI55524.1"/>
    </source>
</evidence>
<organism evidence="2 3">
    <name type="scientific">Bifidobacterium callitrichos DSM 23973</name>
    <dbReference type="NCBI Taxonomy" id="1437609"/>
    <lineage>
        <taxon>Bacteria</taxon>
        <taxon>Bacillati</taxon>
        <taxon>Actinomycetota</taxon>
        <taxon>Actinomycetes</taxon>
        <taxon>Bifidobacteriales</taxon>
        <taxon>Bifidobacteriaceae</taxon>
        <taxon>Bifidobacterium</taxon>
    </lineage>
</organism>
<dbReference type="RefSeq" id="WP_156101957.1">
    <property type="nucleotide sequence ID" value="NZ_JDUV01000006.1"/>
</dbReference>
<accession>A0A087A9S4</accession>
<reference evidence="2 3" key="1">
    <citation type="submission" date="2014-03" db="EMBL/GenBank/DDBJ databases">
        <title>Genomics of Bifidobacteria.</title>
        <authorList>
            <person name="Ventura M."/>
            <person name="Milani C."/>
            <person name="Lugli G.A."/>
        </authorList>
    </citation>
    <scope>NUCLEOTIDE SEQUENCE [LARGE SCALE GENOMIC DNA]</scope>
    <source>
        <strain evidence="2 3">DSM 23973</strain>
    </source>
</reference>
<proteinExistence type="predicted"/>
<dbReference type="OrthoDB" id="3246562at2"/>
<protein>
    <submittedName>
        <fullName evidence="2">Uncharacterized protein</fullName>
    </submittedName>
</protein>
<dbReference type="Proteomes" id="UP000029072">
    <property type="component" value="Unassembled WGS sequence"/>
</dbReference>
<feature type="coiled-coil region" evidence="1">
    <location>
        <begin position="554"/>
        <end position="588"/>
    </location>
</feature>
<name>A0A087A9S4_9BIFI</name>
<gene>
    <name evidence="2" type="ORF">BCAL_0781</name>
</gene>
<dbReference type="STRING" id="1437609.BCAL_0781"/>
<comment type="caution">
    <text evidence="2">The sequence shown here is derived from an EMBL/GenBank/DDBJ whole genome shotgun (WGS) entry which is preliminary data.</text>
</comment>
<evidence type="ECO:0000313" key="3">
    <source>
        <dbReference type="Proteomes" id="UP000029072"/>
    </source>
</evidence>